<dbReference type="InterPro" id="IPR011545">
    <property type="entry name" value="DEAD/DEAH_box_helicase_dom"/>
</dbReference>
<reference evidence="10 11" key="1">
    <citation type="submission" date="2016-10" db="EMBL/GenBank/DDBJ databases">
        <authorList>
            <person name="de Groot N.N."/>
        </authorList>
    </citation>
    <scope>NUCLEOTIDE SEQUENCE [LARGE SCALE GENOMIC DNA]</scope>
    <source>
        <strain evidence="10 11">DSM 21799</strain>
    </source>
</reference>
<dbReference type="PROSITE" id="PS51192">
    <property type="entry name" value="HELICASE_ATP_BIND_1"/>
    <property type="match status" value="1"/>
</dbReference>
<gene>
    <name evidence="10" type="ORF">SAMN04489806_2675</name>
</gene>
<dbReference type="SMART" id="SM00490">
    <property type="entry name" value="HELICc"/>
    <property type="match status" value="1"/>
</dbReference>
<dbReference type="GO" id="GO:0030894">
    <property type="term" value="C:replisome"/>
    <property type="evidence" value="ECO:0007669"/>
    <property type="project" value="TreeGrafter"/>
</dbReference>
<dbReference type="PROSITE" id="PS51194">
    <property type="entry name" value="HELICASE_CTER"/>
    <property type="match status" value="1"/>
</dbReference>
<dbReference type="Pfam" id="PF12073">
    <property type="entry name" value="DUF3553"/>
    <property type="match status" value="1"/>
</dbReference>
<evidence type="ECO:0000256" key="5">
    <source>
        <dbReference type="ARBA" id="ARBA00023125"/>
    </source>
</evidence>
<dbReference type="InterPro" id="IPR032284">
    <property type="entry name" value="RecQ_Zn-bd"/>
</dbReference>
<dbReference type="GO" id="GO:0003677">
    <property type="term" value="F:DNA binding"/>
    <property type="evidence" value="ECO:0007669"/>
    <property type="project" value="UniProtKB-KW"/>
</dbReference>
<dbReference type="Pfam" id="PF16124">
    <property type="entry name" value="RecQ_Zn_bind"/>
    <property type="match status" value="1"/>
</dbReference>
<dbReference type="InterPro" id="IPR021938">
    <property type="entry name" value="DUF3553"/>
</dbReference>
<dbReference type="AlphaFoldDB" id="A0A1H4Q0K5"/>
<dbReference type="Gene3D" id="3.40.50.300">
    <property type="entry name" value="P-loop containing nucleotide triphosphate hydrolases"/>
    <property type="match status" value="2"/>
</dbReference>
<dbReference type="OrthoDB" id="9760034at2"/>
<evidence type="ECO:0000313" key="11">
    <source>
        <dbReference type="Proteomes" id="UP000199183"/>
    </source>
</evidence>
<dbReference type="InterPro" id="IPR027417">
    <property type="entry name" value="P-loop_NTPase"/>
</dbReference>
<dbReference type="Gene3D" id="1.10.10.10">
    <property type="entry name" value="Winged helix-like DNA-binding domain superfamily/Winged helix DNA-binding domain"/>
    <property type="match status" value="1"/>
</dbReference>
<keyword evidence="4" id="KW-0067">ATP-binding</keyword>
<evidence type="ECO:0000256" key="7">
    <source>
        <dbReference type="ARBA" id="ARBA00044550"/>
    </source>
</evidence>
<dbReference type="CDD" id="cd17920">
    <property type="entry name" value="DEXHc_RecQ"/>
    <property type="match status" value="1"/>
</dbReference>
<dbReference type="GO" id="GO:0043590">
    <property type="term" value="C:bacterial nucleoid"/>
    <property type="evidence" value="ECO:0007669"/>
    <property type="project" value="TreeGrafter"/>
</dbReference>
<dbReference type="EMBL" id="FNRY01000001">
    <property type="protein sequence ID" value="SEC13134.1"/>
    <property type="molecule type" value="Genomic_DNA"/>
</dbReference>
<keyword evidence="5" id="KW-0238">DNA-binding</keyword>
<evidence type="ECO:0000259" key="9">
    <source>
        <dbReference type="PROSITE" id="PS51194"/>
    </source>
</evidence>
<keyword evidence="1" id="KW-0547">Nucleotide-binding</keyword>
<dbReference type="GO" id="GO:0005737">
    <property type="term" value="C:cytoplasm"/>
    <property type="evidence" value="ECO:0007669"/>
    <property type="project" value="TreeGrafter"/>
</dbReference>
<dbReference type="NCBIfam" id="TIGR00614">
    <property type="entry name" value="recQ_fam"/>
    <property type="match status" value="1"/>
</dbReference>
<dbReference type="RefSeq" id="WP_091185350.1">
    <property type="nucleotide sequence ID" value="NZ_FNRY01000001.1"/>
</dbReference>
<evidence type="ECO:0000256" key="4">
    <source>
        <dbReference type="ARBA" id="ARBA00022840"/>
    </source>
</evidence>
<dbReference type="PROSITE" id="PS00690">
    <property type="entry name" value="DEAH_ATP_HELICASE"/>
    <property type="match status" value="1"/>
</dbReference>
<dbReference type="GO" id="GO:0006310">
    <property type="term" value="P:DNA recombination"/>
    <property type="evidence" value="ECO:0007669"/>
    <property type="project" value="InterPro"/>
</dbReference>
<dbReference type="GO" id="GO:0009378">
    <property type="term" value="F:four-way junction helicase activity"/>
    <property type="evidence" value="ECO:0007669"/>
    <property type="project" value="TreeGrafter"/>
</dbReference>
<evidence type="ECO:0000256" key="1">
    <source>
        <dbReference type="ARBA" id="ARBA00022741"/>
    </source>
</evidence>
<dbReference type="SMART" id="SM00487">
    <property type="entry name" value="DEXDc"/>
    <property type="match status" value="1"/>
</dbReference>
<accession>A0A1H4Q0K5</accession>
<dbReference type="SUPFAM" id="SSF52540">
    <property type="entry name" value="P-loop containing nucleoside triphosphate hydrolases"/>
    <property type="match status" value="1"/>
</dbReference>
<dbReference type="Proteomes" id="UP000199183">
    <property type="component" value="Unassembled WGS sequence"/>
</dbReference>
<protein>
    <recommendedName>
        <fullName evidence="6">ATP-dependent DNA helicase RecQ</fullName>
    </recommendedName>
    <alternativeName>
        <fullName evidence="7">DNA 3'-5' helicase RecQ</fullName>
    </alternativeName>
</protein>
<dbReference type="InterPro" id="IPR004589">
    <property type="entry name" value="DNA_helicase_ATP-dep_RecQ"/>
</dbReference>
<dbReference type="GO" id="GO:0006281">
    <property type="term" value="P:DNA repair"/>
    <property type="evidence" value="ECO:0007669"/>
    <property type="project" value="TreeGrafter"/>
</dbReference>
<keyword evidence="11" id="KW-1185">Reference proteome</keyword>
<dbReference type="InterPro" id="IPR014001">
    <property type="entry name" value="Helicase_ATP-bd"/>
</dbReference>
<feature type="domain" description="Helicase C-terminal" evidence="9">
    <location>
        <begin position="225"/>
        <end position="373"/>
    </location>
</feature>
<dbReference type="GO" id="GO:0016787">
    <property type="term" value="F:hydrolase activity"/>
    <property type="evidence" value="ECO:0007669"/>
    <property type="project" value="UniProtKB-KW"/>
</dbReference>
<name>A0A1H4Q0K5_9MICO</name>
<dbReference type="GO" id="GO:0005524">
    <property type="term" value="F:ATP binding"/>
    <property type="evidence" value="ECO:0007669"/>
    <property type="project" value="UniProtKB-KW"/>
</dbReference>
<evidence type="ECO:0000256" key="3">
    <source>
        <dbReference type="ARBA" id="ARBA00022806"/>
    </source>
</evidence>
<feature type="domain" description="Helicase ATP-binding" evidence="8">
    <location>
        <begin position="31"/>
        <end position="201"/>
    </location>
</feature>
<proteinExistence type="predicted"/>
<organism evidence="10 11">
    <name type="scientific">Paramicrobacterium humi</name>
    <dbReference type="NCBI Taxonomy" id="640635"/>
    <lineage>
        <taxon>Bacteria</taxon>
        <taxon>Bacillati</taxon>
        <taxon>Actinomycetota</taxon>
        <taxon>Actinomycetes</taxon>
        <taxon>Micrococcales</taxon>
        <taxon>Microbacteriaceae</taxon>
        <taxon>Paramicrobacterium</taxon>
    </lineage>
</organism>
<dbReference type="GO" id="GO:0043138">
    <property type="term" value="F:3'-5' DNA helicase activity"/>
    <property type="evidence" value="ECO:0007669"/>
    <property type="project" value="TreeGrafter"/>
</dbReference>
<evidence type="ECO:0000313" key="10">
    <source>
        <dbReference type="EMBL" id="SEC13134.1"/>
    </source>
</evidence>
<evidence type="ECO:0000256" key="6">
    <source>
        <dbReference type="ARBA" id="ARBA00044535"/>
    </source>
</evidence>
<dbReference type="PANTHER" id="PTHR13710">
    <property type="entry name" value="DNA HELICASE RECQ FAMILY MEMBER"/>
    <property type="match status" value="1"/>
</dbReference>
<dbReference type="PANTHER" id="PTHR13710:SF84">
    <property type="entry name" value="ATP-DEPENDENT DNA HELICASE RECS-RELATED"/>
    <property type="match status" value="1"/>
</dbReference>
<keyword evidence="3 10" id="KW-0347">Helicase</keyword>
<dbReference type="Pfam" id="PF00270">
    <property type="entry name" value="DEAD"/>
    <property type="match status" value="1"/>
</dbReference>
<dbReference type="STRING" id="640635.SAMN04489806_2675"/>
<evidence type="ECO:0000256" key="2">
    <source>
        <dbReference type="ARBA" id="ARBA00022801"/>
    </source>
</evidence>
<dbReference type="Pfam" id="PF00271">
    <property type="entry name" value="Helicase_C"/>
    <property type="match status" value="1"/>
</dbReference>
<dbReference type="InterPro" id="IPR001650">
    <property type="entry name" value="Helicase_C-like"/>
</dbReference>
<dbReference type="InterPro" id="IPR002464">
    <property type="entry name" value="DNA/RNA_helicase_DEAH_CS"/>
</dbReference>
<dbReference type="InterPro" id="IPR036388">
    <property type="entry name" value="WH-like_DNA-bd_sf"/>
</dbReference>
<sequence length="545" mass="59558">MPAHSTIERARELAAEAFGWDELRSGQEDAITALAEGRDALCVMPTAYGKSAIYQVAGMLVAGQTVVVSPLLALQADQMAGIADAPDAPAAVAVNSAQSDSRNEDAWRSLAVGESEFIFLAPEQLAKAEVVERLRNSDVSLFVVDEAHCVSAWGHDFRPDYLRLGTIIERLGHPVTLALTATGAPPVREEIVERLGMREPLVLTRGFDRPNLWLGVTRHESEDDKREAVIDQVQELPKPGLVYVATRRAAEEYAQALAERGLRAAAYHAGLPAKERTRVHEAFLDDEIDVVAATSAFGMGIDKPNVRFVLHAAVTESLDSYYQEIGRAGRDGEPATIELHYRLEDLGLRRFFAAKHPDATVVRSIITALHTAERPVRNTDLAKAVDANPRKVSGLVGLLHDAAVVQRARGGIRLASGFDGTAADAARLADEQAQMRERIDESRIEMMRGYAETSGCRRQYLLGYFGERLDEPCGRCDSCDAGTSEAADAIADDPYPVQSRVRHVEWGEGVVMSTEDDRITVFFESEGYKVLAREAIAQNDLLTTL</sequence>
<keyword evidence="2" id="KW-0378">Hydrolase</keyword>
<evidence type="ECO:0000259" key="8">
    <source>
        <dbReference type="PROSITE" id="PS51192"/>
    </source>
</evidence>